<comment type="caution">
    <text evidence="1">The sequence shown here is derived from an EMBL/GenBank/DDBJ whole genome shotgun (WGS) entry which is preliminary data.</text>
</comment>
<gene>
    <name evidence="1" type="ORF">BK138_31270</name>
</gene>
<dbReference type="Proteomes" id="UP000187172">
    <property type="component" value="Unassembled WGS sequence"/>
</dbReference>
<reference evidence="1 2" key="1">
    <citation type="submission" date="2016-11" db="EMBL/GenBank/DDBJ databases">
        <title>Paenibacillus species isolates.</title>
        <authorList>
            <person name="Beno S.M."/>
        </authorList>
    </citation>
    <scope>NUCLEOTIDE SEQUENCE [LARGE SCALE GENOMIC DNA]</scope>
    <source>
        <strain evidence="1 2">FSL R5-0378</strain>
    </source>
</reference>
<organism evidence="1 2">
    <name type="scientific">Paenibacillus rhizosphaerae</name>
    <dbReference type="NCBI Taxonomy" id="297318"/>
    <lineage>
        <taxon>Bacteria</taxon>
        <taxon>Bacillati</taxon>
        <taxon>Bacillota</taxon>
        <taxon>Bacilli</taxon>
        <taxon>Bacillales</taxon>
        <taxon>Paenibacillaceae</taxon>
        <taxon>Paenibacillus</taxon>
    </lineage>
</organism>
<evidence type="ECO:0000313" key="2">
    <source>
        <dbReference type="Proteomes" id="UP000187172"/>
    </source>
</evidence>
<dbReference type="AlphaFoldDB" id="A0A1R1EAK1"/>
<sequence>MRADVQNLFMSIHMLYHAHHHDLTIRDMQPVLEAHGYKVGEREVKQQLERLTELNFLTAHGDEYSLTGTGIGEFKEIQVMLQKLCGEVLAPLEETESANAGA</sequence>
<name>A0A1R1EAK1_9BACL</name>
<dbReference type="STRING" id="297318.BK138_31270"/>
<keyword evidence="2" id="KW-1185">Reference proteome</keyword>
<protein>
    <submittedName>
        <fullName evidence="1">Uncharacterized protein</fullName>
    </submittedName>
</protein>
<dbReference type="EMBL" id="MRTP01000016">
    <property type="protein sequence ID" value="OMF48838.1"/>
    <property type="molecule type" value="Genomic_DNA"/>
</dbReference>
<evidence type="ECO:0000313" key="1">
    <source>
        <dbReference type="EMBL" id="OMF48838.1"/>
    </source>
</evidence>
<accession>A0A1R1EAK1</accession>
<dbReference type="RefSeq" id="WP_076175925.1">
    <property type="nucleotide sequence ID" value="NZ_MRTP01000016.1"/>
</dbReference>
<proteinExistence type="predicted"/>